<dbReference type="RefSeq" id="XP_004347071.1">
    <property type="nucleotide sequence ID" value="XM_004347021.2"/>
</dbReference>
<sequence length="423" mass="44994">MSAALSTAPQMPISPSKSDLEYQLKLLCQLHETTFQQAQIQRAIHVCAHLQSPTLRSISPPHKPACHAHPVSPLPISLSSAVTTTTARVLSSPSAEPPSAISPASSMPSSPAALRRYPRTRSAPITAGPSSSAAAVAADAFAGGATLQSNPSNAPSGQTTPSSNLPCDRILSRLREAQIYAEIAMHLKTWSVFDARNALTEAADASLGDFERDERLCRLIHELRNTCTSRGLPATMSRFVALDTETASAIDKMGTLYTQWWKSAWSTSRADILETLLTDVFVAVHSRYAHLIRSPQHRLQQHHAAAPAPIESSTLIVQPSSTVAPVRGGGHHRNRSCSMPDVVVESQPVPASSSQLADTLPFHSAALRSLFLGWKPASPSAPINVSSAISSTPVKVPGRICLVMKKPMLQAASGRTGEVATST</sequence>
<feature type="region of interest" description="Disordered" evidence="1">
    <location>
        <begin position="89"/>
        <end position="117"/>
    </location>
</feature>
<keyword evidence="3" id="KW-1185">Reference proteome</keyword>
<organism evidence="2 3">
    <name type="scientific">Capsaspora owczarzaki (strain ATCC 30864)</name>
    <dbReference type="NCBI Taxonomy" id="595528"/>
    <lineage>
        <taxon>Eukaryota</taxon>
        <taxon>Filasterea</taxon>
        <taxon>Capsaspora</taxon>
    </lineage>
</organism>
<evidence type="ECO:0000313" key="3">
    <source>
        <dbReference type="Proteomes" id="UP000008743"/>
    </source>
</evidence>
<gene>
    <name evidence="2" type="ORF">CAOG_005386</name>
</gene>
<protein>
    <submittedName>
        <fullName evidence="2">Uncharacterized protein</fullName>
    </submittedName>
</protein>
<reference evidence="3" key="1">
    <citation type="submission" date="2011-02" db="EMBL/GenBank/DDBJ databases">
        <title>The Genome Sequence of Capsaspora owczarzaki ATCC 30864.</title>
        <authorList>
            <person name="Russ C."/>
            <person name="Cuomo C."/>
            <person name="Burger G."/>
            <person name="Gray M.W."/>
            <person name="Holland P.W.H."/>
            <person name="King N."/>
            <person name="Lang F.B.F."/>
            <person name="Roger A.J."/>
            <person name="Ruiz-Trillo I."/>
            <person name="Young S.K."/>
            <person name="Zeng Q."/>
            <person name="Gargeya S."/>
            <person name="Alvarado L."/>
            <person name="Berlin A."/>
            <person name="Chapman S.B."/>
            <person name="Chen Z."/>
            <person name="Freedman E."/>
            <person name="Gellesch M."/>
            <person name="Goldberg J."/>
            <person name="Griggs A."/>
            <person name="Gujja S."/>
            <person name="Heilman E."/>
            <person name="Heiman D."/>
            <person name="Howarth C."/>
            <person name="Mehta T."/>
            <person name="Neiman D."/>
            <person name="Pearson M."/>
            <person name="Roberts A."/>
            <person name="Saif S."/>
            <person name="Shea T."/>
            <person name="Shenoy N."/>
            <person name="Sisk P."/>
            <person name="Stolte C."/>
            <person name="Sykes S."/>
            <person name="White J."/>
            <person name="Yandava C."/>
            <person name="Haas B."/>
            <person name="Nusbaum C."/>
            <person name="Birren B."/>
        </authorList>
    </citation>
    <scope>NUCLEOTIDE SEQUENCE</scope>
    <source>
        <strain evidence="3">ATCC 30864</strain>
    </source>
</reference>
<proteinExistence type="predicted"/>
<evidence type="ECO:0000313" key="2">
    <source>
        <dbReference type="EMBL" id="KJE94809.1"/>
    </source>
</evidence>
<feature type="compositionally biased region" description="Low complexity" evidence="1">
    <location>
        <begin position="91"/>
        <end position="113"/>
    </location>
</feature>
<dbReference type="Proteomes" id="UP000008743">
    <property type="component" value="Unassembled WGS sequence"/>
</dbReference>
<dbReference type="AlphaFoldDB" id="A0A0D2X3S3"/>
<name>A0A0D2X3S3_CAPO3</name>
<evidence type="ECO:0000256" key="1">
    <source>
        <dbReference type="SAM" id="MobiDB-lite"/>
    </source>
</evidence>
<dbReference type="InParanoid" id="A0A0D2X3S3"/>
<dbReference type="EMBL" id="KE346367">
    <property type="protein sequence ID" value="KJE94809.1"/>
    <property type="molecule type" value="Genomic_DNA"/>
</dbReference>
<accession>A0A0D2X3S3</accession>